<organism evidence="8 9">
    <name type="scientific">Fodinibius salipaludis</name>
    <dbReference type="NCBI Taxonomy" id="2032627"/>
    <lineage>
        <taxon>Bacteria</taxon>
        <taxon>Pseudomonadati</taxon>
        <taxon>Balneolota</taxon>
        <taxon>Balneolia</taxon>
        <taxon>Balneolales</taxon>
        <taxon>Balneolaceae</taxon>
        <taxon>Fodinibius</taxon>
    </lineage>
</organism>
<gene>
    <name evidence="8" type="ORF">CK503_14705</name>
</gene>
<evidence type="ECO:0000313" key="8">
    <source>
        <dbReference type="EMBL" id="PAU92933.1"/>
    </source>
</evidence>
<dbReference type="InterPro" id="IPR029044">
    <property type="entry name" value="Nucleotide-diphossugar_trans"/>
</dbReference>
<evidence type="ECO:0000256" key="1">
    <source>
        <dbReference type="ARBA" id="ARBA00004236"/>
    </source>
</evidence>
<dbReference type="SUPFAM" id="SSF53448">
    <property type="entry name" value="Nucleotide-diphospho-sugar transferases"/>
    <property type="match status" value="1"/>
</dbReference>
<proteinExistence type="predicted"/>
<evidence type="ECO:0000313" key="9">
    <source>
        <dbReference type="Proteomes" id="UP000218831"/>
    </source>
</evidence>
<comment type="caution">
    <text evidence="8">The sequence shown here is derived from an EMBL/GenBank/DDBJ whole genome shotgun (WGS) entry which is preliminary data.</text>
</comment>
<keyword evidence="5 6" id="KW-0472">Membrane</keyword>
<evidence type="ECO:0000256" key="3">
    <source>
        <dbReference type="ARBA" id="ARBA00022676"/>
    </source>
</evidence>
<evidence type="ECO:0000256" key="6">
    <source>
        <dbReference type="SAM" id="Phobius"/>
    </source>
</evidence>
<dbReference type="CDD" id="cd00761">
    <property type="entry name" value="Glyco_tranf_GTA_type"/>
    <property type="match status" value="1"/>
</dbReference>
<evidence type="ECO:0000256" key="2">
    <source>
        <dbReference type="ARBA" id="ARBA00022475"/>
    </source>
</evidence>
<dbReference type="GO" id="GO:0005886">
    <property type="term" value="C:plasma membrane"/>
    <property type="evidence" value="ECO:0007669"/>
    <property type="project" value="UniProtKB-SubCell"/>
</dbReference>
<comment type="subcellular location">
    <subcellularLocation>
        <location evidence="1">Cell membrane</location>
    </subcellularLocation>
</comment>
<keyword evidence="6" id="KW-1133">Transmembrane helix</keyword>
<protein>
    <recommendedName>
        <fullName evidence="7">Glycosyltransferase 2-like domain-containing protein</fullName>
    </recommendedName>
</protein>
<reference evidence="8 9" key="1">
    <citation type="submission" date="2017-08" db="EMBL/GenBank/DDBJ databases">
        <title>Aliifodinibius alkalisoli sp. nov., isolated from saline alkaline soil.</title>
        <authorList>
            <person name="Liu D."/>
            <person name="Zhang G."/>
        </authorList>
    </citation>
    <scope>NUCLEOTIDE SEQUENCE [LARGE SCALE GENOMIC DNA]</scope>
    <source>
        <strain evidence="8 9">WN023</strain>
    </source>
</reference>
<evidence type="ECO:0000256" key="4">
    <source>
        <dbReference type="ARBA" id="ARBA00022679"/>
    </source>
</evidence>
<dbReference type="Gene3D" id="3.90.550.10">
    <property type="entry name" value="Spore Coat Polysaccharide Biosynthesis Protein SpsA, Chain A"/>
    <property type="match status" value="1"/>
</dbReference>
<dbReference type="RefSeq" id="WP_095607589.1">
    <property type="nucleotide sequence ID" value="NZ_NSKE01000012.1"/>
</dbReference>
<feature type="transmembrane region" description="Helical" evidence="6">
    <location>
        <begin position="6"/>
        <end position="22"/>
    </location>
</feature>
<dbReference type="PANTHER" id="PTHR43646:SF2">
    <property type="entry name" value="GLYCOSYLTRANSFERASE 2-LIKE DOMAIN-CONTAINING PROTEIN"/>
    <property type="match status" value="1"/>
</dbReference>
<feature type="domain" description="Glycosyltransferase 2-like" evidence="7">
    <location>
        <begin position="45"/>
        <end position="178"/>
    </location>
</feature>
<keyword evidence="9" id="KW-1185">Reference proteome</keyword>
<keyword evidence="2" id="KW-1003">Cell membrane</keyword>
<keyword evidence="3" id="KW-0328">Glycosyltransferase</keyword>
<sequence length="388" mass="44410">MTILLYIALGYLLITGGILYLNKRDFTPLPPTPRNYFDEQAPPVTICIPARNEANSIERCVRSAIDQQYPNHHVIVLDDQSTDGTSEILHSLCEQYPDTLTVIDGNPKPDDWLGKSWACHQLSEQALGDILVFIDADTWLEPETTSRVVRTMGSDIVDFITLWPMQKFGSFWEKTVIPLVYFALLTLLPTRYVYQSPKWLPQFLKRKMAPFFAAANGQFMAFKKGAYKAIDGHQSVKKEIVEDVELAKNIKKGGFRMKMYHGKNAVSCRMYESGEELWQGFRKNFFAGFGHNPVLFIGMGLLHIITFIIPLLSLPFLFLWGSTKALLLALAAVLLMYIQRFSVDKWFGWKFRYGLLHPLGVGWYQVLGIRVLSDYFNGESAQWKDRNI</sequence>
<evidence type="ECO:0000256" key="5">
    <source>
        <dbReference type="ARBA" id="ARBA00023136"/>
    </source>
</evidence>
<dbReference type="EMBL" id="NSKE01000012">
    <property type="protein sequence ID" value="PAU92933.1"/>
    <property type="molecule type" value="Genomic_DNA"/>
</dbReference>
<dbReference type="OrthoDB" id="9800276at2"/>
<dbReference type="Pfam" id="PF00535">
    <property type="entry name" value="Glycos_transf_2"/>
    <property type="match status" value="1"/>
</dbReference>
<accession>A0A2A2G7X6</accession>
<keyword evidence="4" id="KW-0808">Transferase</keyword>
<dbReference type="Proteomes" id="UP000218831">
    <property type="component" value="Unassembled WGS sequence"/>
</dbReference>
<dbReference type="AlphaFoldDB" id="A0A2A2G7X6"/>
<evidence type="ECO:0000259" key="7">
    <source>
        <dbReference type="Pfam" id="PF00535"/>
    </source>
</evidence>
<dbReference type="PANTHER" id="PTHR43646">
    <property type="entry name" value="GLYCOSYLTRANSFERASE"/>
    <property type="match status" value="1"/>
</dbReference>
<dbReference type="GO" id="GO:0016757">
    <property type="term" value="F:glycosyltransferase activity"/>
    <property type="evidence" value="ECO:0007669"/>
    <property type="project" value="UniProtKB-KW"/>
</dbReference>
<dbReference type="InterPro" id="IPR001173">
    <property type="entry name" value="Glyco_trans_2-like"/>
</dbReference>
<feature type="transmembrane region" description="Helical" evidence="6">
    <location>
        <begin position="325"/>
        <end position="343"/>
    </location>
</feature>
<name>A0A2A2G7X6_9BACT</name>
<keyword evidence="6" id="KW-0812">Transmembrane</keyword>
<feature type="transmembrane region" description="Helical" evidence="6">
    <location>
        <begin position="294"/>
        <end position="318"/>
    </location>
</feature>